<dbReference type="EMBL" id="SLXQ01000011">
    <property type="protein sequence ID" value="TCP47878.1"/>
    <property type="molecule type" value="Genomic_DNA"/>
</dbReference>
<dbReference type="PANTHER" id="PTHR43689">
    <property type="entry name" value="HYDROLASE"/>
    <property type="match status" value="1"/>
</dbReference>
<dbReference type="Gene3D" id="3.40.50.1820">
    <property type="entry name" value="alpha/beta hydrolase"/>
    <property type="match status" value="1"/>
</dbReference>
<gene>
    <name evidence="2" type="ORF">EV191_11183</name>
</gene>
<dbReference type="GO" id="GO:0003824">
    <property type="term" value="F:catalytic activity"/>
    <property type="evidence" value="ECO:0007669"/>
    <property type="project" value="UniProtKB-ARBA"/>
</dbReference>
<keyword evidence="3" id="KW-1185">Reference proteome</keyword>
<evidence type="ECO:0000313" key="2">
    <source>
        <dbReference type="EMBL" id="TCP47878.1"/>
    </source>
</evidence>
<dbReference type="Proteomes" id="UP000294911">
    <property type="component" value="Unassembled WGS sequence"/>
</dbReference>
<dbReference type="InterPro" id="IPR000073">
    <property type="entry name" value="AB_hydrolase_1"/>
</dbReference>
<name>A0A4R2QHN7_9PSEU</name>
<proteinExistence type="predicted"/>
<protein>
    <submittedName>
        <fullName evidence="2">Pimeloyl-ACP methyl ester carboxylesterase</fullName>
    </submittedName>
</protein>
<dbReference type="Pfam" id="PF00561">
    <property type="entry name" value="Abhydrolase_1"/>
    <property type="match status" value="1"/>
</dbReference>
<dbReference type="OrthoDB" id="3210844at2"/>
<dbReference type="InterPro" id="IPR029058">
    <property type="entry name" value="AB_hydrolase_fold"/>
</dbReference>
<sequence>MNAVPTATITLRDIDVRYREAGSGPAVVLVHGLAEDHLSWHVQQETLAGFRTYAYDLRGHGGTTQGVGQGTLAQLRDDLGAFLREVSGPAYCVGFSLGGTVVLAAAAAEPDLVTGAVLIGTSTVVGRAAAEFYAERIGRVTDQDSSALAEALHADTAAALVNPASDVDAITQRRIVAVGDGGGYANAARAMAGLRSAPLTPELGSVRCPVSVIGAEHDTFCPRKAADIIREALPHATYTEIADAGHLMNVEQPEAVTASITTALEGMS</sequence>
<dbReference type="SUPFAM" id="SSF53474">
    <property type="entry name" value="alpha/beta-Hydrolases"/>
    <property type="match status" value="1"/>
</dbReference>
<dbReference type="AlphaFoldDB" id="A0A4R2QHN7"/>
<comment type="caution">
    <text evidence="2">The sequence shown here is derived from an EMBL/GenBank/DDBJ whole genome shotgun (WGS) entry which is preliminary data.</text>
</comment>
<organism evidence="2 3">
    <name type="scientific">Tamaricihabitans halophyticus</name>
    <dbReference type="NCBI Taxonomy" id="1262583"/>
    <lineage>
        <taxon>Bacteria</taxon>
        <taxon>Bacillati</taxon>
        <taxon>Actinomycetota</taxon>
        <taxon>Actinomycetes</taxon>
        <taxon>Pseudonocardiales</taxon>
        <taxon>Pseudonocardiaceae</taxon>
        <taxon>Tamaricihabitans</taxon>
    </lineage>
</organism>
<dbReference type="PANTHER" id="PTHR43689:SF8">
    <property type="entry name" value="ALPHA_BETA-HYDROLASES SUPERFAMILY PROTEIN"/>
    <property type="match status" value="1"/>
</dbReference>
<reference evidence="2 3" key="1">
    <citation type="submission" date="2019-03" db="EMBL/GenBank/DDBJ databases">
        <title>Genomic Encyclopedia of Type Strains, Phase IV (KMG-IV): sequencing the most valuable type-strain genomes for metagenomic binning, comparative biology and taxonomic classification.</title>
        <authorList>
            <person name="Goeker M."/>
        </authorList>
    </citation>
    <scope>NUCLEOTIDE SEQUENCE [LARGE SCALE GENOMIC DNA]</scope>
    <source>
        <strain evidence="2 3">DSM 45765</strain>
    </source>
</reference>
<dbReference type="RefSeq" id="WP_132879015.1">
    <property type="nucleotide sequence ID" value="NZ_SLXQ01000011.1"/>
</dbReference>
<accession>A0A4R2QHN7</accession>
<evidence type="ECO:0000313" key="3">
    <source>
        <dbReference type="Proteomes" id="UP000294911"/>
    </source>
</evidence>
<feature type="domain" description="AB hydrolase-1" evidence="1">
    <location>
        <begin position="25"/>
        <end position="252"/>
    </location>
</feature>
<evidence type="ECO:0000259" key="1">
    <source>
        <dbReference type="Pfam" id="PF00561"/>
    </source>
</evidence>